<dbReference type="EMBL" id="AP025314">
    <property type="protein sequence ID" value="BDD09206.1"/>
    <property type="molecule type" value="Genomic_DNA"/>
</dbReference>
<dbReference type="GO" id="GO:0016301">
    <property type="term" value="F:kinase activity"/>
    <property type="evidence" value="ECO:0007669"/>
    <property type="project" value="UniProtKB-KW"/>
</dbReference>
<dbReference type="NCBIfam" id="TIGR01498">
    <property type="entry name" value="folK"/>
    <property type="match status" value="1"/>
</dbReference>
<evidence type="ECO:0000256" key="11">
    <source>
        <dbReference type="ARBA" id="ARBA00029766"/>
    </source>
</evidence>
<evidence type="ECO:0000259" key="13">
    <source>
        <dbReference type="Pfam" id="PF01288"/>
    </source>
</evidence>
<accession>A0AAU9D8J0</accession>
<dbReference type="InterPro" id="IPR035907">
    <property type="entry name" value="Hppk_sf"/>
</dbReference>
<evidence type="ECO:0000256" key="8">
    <source>
        <dbReference type="ARBA" id="ARBA00022840"/>
    </source>
</evidence>
<dbReference type="SUPFAM" id="SSF55083">
    <property type="entry name" value="6-hydroxymethyl-7,8-dihydropterin pyrophosphokinase, HPPK"/>
    <property type="match status" value="1"/>
</dbReference>
<dbReference type="Gene3D" id="3.30.70.560">
    <property type="entry name" value="7,8-Dihydro-6-hydroxymethylpterin-pyrophosphokinase HPPK"/>
    <property type="match status" value="1"/>
</dbReference>
<evidence type="ECO:0000256" key="9">
    <source>
        <dbReference type="ARBA" id="ARBA00022909"/>
    </source>
</evidence>
<dbReference type="GO" id="GO:0003848">
    <property type="term" value="F:2-amino-4-hydroxy-6-hydroxymethyldihydropteridine diphosphokinase activity"/>
    <property type="evidence" value="ECO:0007669"/>
    <property type="project" value="UniProtKB-EC"/>
</dbReference>
<dbReference type="PANTHER" id="PTHR43071">
    <property type="entry name" value="2-AMINO-4-HYDROXY-6-HYDROXYMETHYLDIHYDROPTERIDINE PYROPHOSPHOKINASE"/>
    <property type="match status" value="1"/>
</dbReference>
<sequence length="168" mass="19239">MKGIYLLLGSNLGNRERSLERALEGISERVGEVCDRSSVYESAPWGVEDQPVYLNQVLKVETELEPIELLRAVLAIEADMGRVRRKVWGARVIDIDVLYYGNEIIRSRELQVPHPRLHERRFTLEPICEIAPDETHPIFGLSQMELLDRCPDSLAVTKRIETEVLEMA</sequence>
<comment type="similarity">
    <text evidence="2">Belongs to the HPPK family.</text>
</comment>
<evidence type="ECO:0000256" key="10">
    <source>
        <dbReference type="ARBA" id="ARBA00029409"/>
    </source>
</evidence>
<name>A0AAU9D8J0_9BACT</name>
<keyword evidence="9" id="KW-0289">Folate biosynthesis</keyword>
<evidence type="ECO:0000256" key="5">
    <source>
        <dbReference type="ARBA" id="ARBA00022679"/>
    </source>
</evidence>
<dbReference type="GO" id="GO:0005524">
    <property type="term" value="F:ATP binding"/>
    <property type="evidence" value="ECO:0007669"/>
    <property type="project" value="UniProtKB-KW"/>
</dbReference>
<reference evidence="14 15" key="1">
    <citation type="submission" date="2021-12" db="EMBL/GenBank/DDBJ databases">
        <title>Genome sequencing of bacteria with rrn-lacking chromosome and rrn-plasmid.</title>
        <authorList>
            <person name="Anda M."/>
            <person name="Iwasaki W."/>
        </authorList>
    </citation>
    <scope>NUCLEOTIDE SEQUENCE [LARGE SCALE GENOMIC DNA]</scope>
    <source>
        <strain evidence="14 15">DSM 100852</strain>
    </source>
</reference>
<protein>
    <recommendedName>
        <fullName evidence="4">2-amino-4-hydroxy-6-hydroxymethyldihydropteridine pyrophosphokinase</fullName>
        <ecNumber evidence="3">2.7.6.3</ecNumber>
    </recommendedName>
    <alternativeName>
        <fullName evidence="11">6-hydroxymethyl-7,8-dihydropterin pyrophosphokinase</fullName>
    </alternativeName>
    <alternativeName>
        <fullName evidence="12">7,8-dihydro-6-hydroxymethylpterin-pyrophosphokinase</fullName>
    </alternativeName>
</protein>
<dbReference type="InterPro" id="IPR000550">
    <property type="entry name" value="Hppk"/>
</dbReference>
<gene>
    <name evidence="14" type="primary">folK</name>
    <name evidence="14" type="ORF">FUAX_16380</name>
</gene>
<keyword evidence="6" id="KW-0547">Nucleotide-binding</keyword>
<dbReference type="EC" id="2.7.6.3" evidence="3"/>
<evidence type="ECO:0000256" key="7">
    <source>
        <dbReference type="ARBA" id="ARBA00022777"/>
    </source>
</evidence>
<keyword evidence="5" id="KW-0808">Transferase</keyword>
<comment type="pathway">
    <text evidence="1">Cofactor biosynthesis; tetrahydrofolate biosynthesis; 2-amino-4-hydroxy-6-hydroxymethyl-7,8-dihydropteridine diphosphate from 7,8-dihydroneopterin triphosphate: step 4/4.</text>
</comment>
<evidence type="ECO:0000256" key="4">
    <source>
        <dbReference type="ARBA" id="ARBA00016218"/>
    </source>
</evidence>
<dbReference type="CDD" id="cd00483">
    <property type="entry name" value="HPPK"/>
    <property type="match status" value="1"/>
</dbReference>
<evidence type="ECO:0000256" key="3">
    <source>
        <dbReference type="ARBA" id="ARBA00013253"/>
    </source>
</evidence>
<keyword evidence="7" id="KW-0418">Kinase</keyword>
<dbReference type="GO" id="GO:0046656">
    <property type="term" value="P:folic acid biosynthetic process"/>
    <property type="evidence" value="ECO:0007669"/>
    <property type="project" value="UniProtKB-KW"/>
</dbReference>
<feature type="domain" description="7,8-dihydro-6-hydroxymethylpterin-pyrophosphokinase" evidence="13">
    <location>
        <begin position="5"/>
        <end position="132"/>
    </location>
</feature>
<dbReference type="AlphaFoldDB" id="A0AAU9D8J0"/>
<evidence type="ECO:0000256" key="6">
    <source>
        <dbReference type="ARBA" id="ARBA00022741"/>
    </source>
</evidence>
<dbReference type="Proteomes" id="UP001348817">
    <property type="component" value="Chromosome"/>
</dbReference>
<evidence type="ECO:0000313" key="14">
    <source>
        <dbReference type="EMBL" id="BDD09206.1"/>
    </source>
</evidence>
<dbReference type="RefSeq" id="WP_338394421.1">
    <property type="nucleotide sequence ID" value="NZ_AP025314.1"/>
</dbReference>
<organism evidence="14 15">
    <name type="scientific">Fulvitalea axinellae</name>
    <dbReference type="NCBI Taxonomy" id="1182444"/>
    <lineage>
        <taxon>Bacteria</taxon>
        <taxon>Pseudomonadati</taxon>
        <taxon>Bacteroidota</taxon>
        <taxon>Cytophagia</taxon>
        <taxon>Cytophagales</taxon>
        <taxon>Persicobacteraceae</taxon>
        <taxon>Fulvitalea</taxon>
    </lineage>
</organism>
<dbReference type="Pfam" id="PF01288">
    <property type="entry name" value="HPPK"/>
    <property type="match status" value="1"/>
</dbReference>
<comment type="function">
    <text evidence="10">Catalyzes the transfer of pyrophosphate from adenosine triphosphate (ATP) to 6-hydroxymethyl-7,8-dihydropterin, an enzymatic step in folate biosynthesis pathway.</text>
</comment>
<evidence type="ECO:0000256" key="2">
    <source>
        <dbReference type="ARBA" id="ARBA00005810"/>
    </source>
</evidence>
<evidence type="ECO:0000256" key="1">
    <source>
        <dbReference type="ARBA" id="ARBA00005051"/>
    </source>
</evidence>
<keyword evidence="15" id="KW-1185">Reference proteome</keyword>
<evidence type="ECO:0000256" key="12">
    <source>
        <dbReference type="ARBA" id="ARBA00033413"/>
    </source>
</evidence>
<keyword evidence="8" id="KW-0067">ATP-binding</keyword>
<evidence type="ECO:0000313" key="15">
    <source>
        <dbReference type="Proteomes" id="UP001348817"/>
    </source>
</evidence>
<dbReference type="PANTHER" id="PTHR43071:SF1">
    <property type="entry name" value="2-AMINO-4-HYDROXY-6-HYDROXYMETHYLDIHYDROPTERIDINE PYROPHOSPHOKINASE"/>
    <property type="match status" value="1"/>
</dbReference>
<dbReference type="KEGG" id="fax:FUAX_16380"/>
<proteinExistence type="inferred from homology"/>